<dbReference type="PROSITE" id="PS50156">
    <property type="entry name" value="SSD"/>
    <property type="match status" value="1"/>
</dbReference>
<feature type="transmembrane region" description="Helical" evidence="6">
    <location>
        <begin position="595"/>
        <end position="616"/>
    </location>
</feature>
<dbReference type="SUPFAM" id="SSF82866">
    <property type="entry name" value="Multidrug efflux transporter AcrB transmembrane domain"/>
    <property type="match status" value="2"/>
</dbReference>
<dbReference type="Pfam" id="PF03176">
    <property type="entry name" value="MMPL"/>
    <property type="match status" value="2"/>
</dbReference>
<feature type="transmembrane region" description="Helical" evidence="6">
    <location>
        <begin position="271"/>
        <end position="299"/>
    </location>
</feature>
<feature type="transmembrane region" description="Helical" evidence="6">
    <location>
        <begin position="555"/>
        <end position="575"/>
    </location>
</feature>
<feature type="transmembrane region" description="Helical" evidence="6">
    <location>
        <begin position="524"/>
        <end position="543"/>
    </location>
</feature>
<proteinExistence type="predicted"/>
<name>A0A1I6PCX4_9ACTN</name>
<evidence type="ECO:0000256" key="1">
    <source>
        <dbReference type="ARBA" id="ARBA00004651"/>
    </source>
</evidence>
<evidence type="ECO:0000256" key="2">
    <source>
        <dbReference type="ARBA" id="ARBA00022475"/>
    </source>
</evidence>
<reference evidence="9" key="1">
    <citation type="submission" date="2016-10" db="EMBL/GenBank/DDBJ databases">
        <authorList>
            <person name="Varghese N."/>
            <person name="Submissions S."/>
        </authorList>
    </citation>
    <scope>NUCLEOTIDE SEQUENCE [LARGE SCALE GENOMIC DNA]</scope>
    <source>
        <strain evidence="9">CGMCC 4.7047</strain>
    </source>
</reference>
<keyword evidence="2" id="KW-1003">Cell membrane</keyword>
<feature type="transmembrane region" description="Helical" evidence="6">
    <location>
        <begin position="206"/>
        <end position="227"/>
    </location>
</feature>
<feature type="transmembrane region" description="Helical" evidence="6">
    <location>
        <begin position="637"/>
        <end position="658"/>
    </location>
</feature>
<keyword evidence="5 6" id="KW-0472">Membrane</keyword>
<accession>A0A1I6PCX4</accession>
<evidence type="ECO:0000256" key="6">
    <source>
        <dbReference type="SAM" id="Phobius"/>
    </source>
</evidence>
<feature type="domain" description="SSD" evidence="7">
    <location>
        <begin position="179"/>
        <end position="328"/>
    </location>
</feature>
<feature type="transmembrane region" description="Helical" evidence="6">
    <location>
        <begin position="670"/>
        <end position="693"/>
    </location>
</feature>
<keyword evidence="4 6" id="KW-1133">Transmembrane helix</keyword>
<dbReference type="InterPro" id="IPR000731">
    <property type="entry name" value="SSD"/>
</dbReference>
<evidence type="ECO:0000256" key="4">
    <source>
        <dbReference type="ARBA" id="ARBA00022989"/>
    </source>
</evidence>
<gene>
    <name evidence="8" type="ORF">SAMN05444716_101424</name>
</gene>
<dbReference type="EMBL" id="FPAB01000001">
    <property type="protein sequence ID" value="SFS38019.1"/>
    <property type="molecule type" value="Genomic_DNA"/>
</dbReference>
<protein>
    <submittedName>
        <fullName evidence="8">Putative drug exporter of the RND superfamily</fullName>
    </submittedName>
</protein>
<dbReference type="GO" id="GO:0005886">
    <property type="term" value="C:plasma membrane"/>
    <property type="evidence" value="ECO:0007669"/>
    <property type="project" value="UniProtKB-SubCell"/>
</dbReference>
<dbReference type="RefSeq" id="WP_093841988.1">
    <property type="nucleotide sequence ID" value="NZ_FPAB01000001.1"/>
</dbReference>
<feature type="transmembrane region" description="Helical" evidence="6">
    <location>
        <begin position="305"/>
        <end position="329"/>
    </location>
</feature>
<keyword evidence="3 6" id="KW-0812">Transmembrane</keyword>
<comment type="subcellular location">
    <subcellularLocation>
        <location evidence="1">Cell membrane</location>
        <topology evidence="1">Multi-pass membrane protein</topology>
    </subcellularLocation>
</comment>
<keyword evidence="9" id="KW-1185">Reference proteome</keyword>
<dbReference type="PANTHER" id="PTHR33406:SF13">
    <property type="entry name" value="MEMBRANE PROTEIN YDFJ"/>
    <property type="match status" value="1"/>
</dbReference>
<organism evidence="8 9">
    <name type="scientific">Streptomyces harbinensis</name>
    <dbReference type="NCBI Taxonomy" id="1176198"/>
    <lineage>
        <taxon>Bacteria</taxon>
        <taxon>Bacillati</taxon>
        <taxon>Actinomycetota</taxon>
        <taxon>Actinomycetes</taxon>
        <taxon>Kitasatosporales</taxon>
        <taxon>Streptomycetaceae</taxon>
        <taxon>Streptomyces</taxon>
    </lineage>
</organism>
<dbReference type="InterPro" id="IPR004869">
    <property type="entry name" value="MMPL_dom"/>
</dbReference>
<evidence type="ECO:0000256" key="3">
    <source>
        <dbReference type="ARBA" id="ARBA00022692"/>
    </source>
</evidence>
<evidence type="ECO:0000313" key="8">
    <source>
        <dbReference type="EMBL" id="SFS38019.1"/>
    </source>
</evidence>
<feature type="transmembrane region" description="Helical" evidence="6">
    <location>
        <begin position="179"/>
        <end position="199"/>
    </location>
</feature>
<dbReference type="Gene3D" id="1.20.1640.10">
    <property type="entry name" value="Multidrug efflux transporter AcrB transmembrane domain"/>
    <property type="match status" value="2"/>
</dbReference>
<dbReference type="AlphaFoldDB" id="A0A1I6PCX4"/>
<evidence type="ECO:0000313" key="9">
    <source>
        <dbReference type="Proteomes" id="UP000198873"/>
    </source>
</evidence>
<dbReference type="STRING" id="1176198.SAMN05444716_101424"/>
<dbReference type="InterPro" id="IPR050545">
    <property type="entry name" value="Mycobact_MmpL"/>
</dbReference>
<evidence type="ECO:0000259" key="7">
    <source>
        <dbReference type="PROSITE" id="PS50156"/>
    </source>
</evidence>
<dbReference type="PANTHER" id="PTHR33406">
    <property type="entry name" value="MEMBRANE PROTEIN MJ1562-RELATED"/>
    <property type="match status" value="1"/>
</dbReference>
<dbReference type="Proteomes" id="UP000198873">
    <property type="component" value="Unassembled WGS sequence"/>
</dbReference>
<feature type="transmembrane region" description="Helical" evidence="6">
    <location>
        <begin position="375"/>
        <end position="392"/>
    </location>
</feature>
<evidence type="ECO:0000256" key="5">
    <source>
        <dbReference type="ARBA" id="ARBA00023136"/>
    </source>
</evidence>
<sequence>MSTFLFRIGRWSFRHRRIVLALWLLIAVLTIGAAVTSGGKTNDNFTIPGTESQRATDLLAQRVPALSGGQTQVVFAAEENARITDTRQRDGIEQAVANLRKVDQVAEVTDPFQGGATSPDGTIGLGSVQYTVPPGSVNSSTLDDVKRAVQPAEAAGVHVAYSGSVFPGWTTAPSEGPELVGVVVALIILLITFGSLVAAGMPIVTAVLGVLITIMAVTAFAAVVNVATASTTVAIMLGLSCGIDYGLFVLYRHRNHVLRGMDPEDSVALSVGTAGSAVVFAALTVIIALCGLSVVGIPFLAVMGLAAAGAVLIAMLIALTLLPAMLGFAGPRIVQFISRPRRLHAHLERTARTAATAPEEHRGARWGAFVVRHRVPVLILGVLLLAVMALPATHMRLGLPSGASQPTSNTQRQAYDLITEGFGVGANGPLLIVADGVTEQRRTDQLMAALGKLPDVAAVQPLTMEGGVSVIQVTPQSGPNDPETTSLVHRIRDDRAAIEGSTGATILVGGNTASNIDVSAKLSSALPVFLIVVVGLALILLTFAFRTFFVPLKSVLGFLLSILAAFGAQVALFQWGWGRHLFSIVPAETVSFLPIIMLAIIFGLSSDYEVFVVSRIKEDYSRTGDARGAVVRGMSHSARVVTAAALIMFCIFLAFMFTSDPTIKAIGFSFAIGVLLDAFVVRLTLVPAVMALVGGRIWSHPRWFRHLPDPDIEGKRLEEAHRGSGNQRQ</sequence>
<feature type="transmembrane region" description="Helical" evidence="6">
    <location>
        <begin position="233"/>
        <end position="251"/>
    </location>
</feature>